<evidence type="ECO:0000313" key="3">
    <source>
        <dbReference type="EMBL" id="PKA42223.1"/>
    </source>
</evidence>
<feature type="region of interest" description="Disordered" evidence="1">
    <location>
        <begin position="1"/>
        <end position="46"/>
    </location>
</feature>
<accession>A0A2N0D7Y8</accession>
<name>A0A2N0D7Y8_RHISU</name>
<feature type="transmembrane region" description="Helical" evidence="2">
    <location>
        <begin position="90"/>
        <end position="112"/>
    </location>
</feature>
<keyword evidence="2" id="KW-0472">Membrane</keyword>
<dbReference type="EMBL" id="CP104144">
    <property type="protein sequence ID" value="UWU18270.1"/>
    <property type="molecule type" value="Genomic_DNA"/>
</dbReference>
<keyword evidence="2" id="KW-1133">Transmembrane helix</keyword>
<protein>
    <submittedName>
        <fullName evidence="3">Uncharacterized protein</fullName>
    </submittedName>
</protein>
<dbReference type="OrthoDB" id="8283114at2"/>
<sequence>MREEKKATAPQVRGDIQKGLTGDIKPGFDPALAPMETDGEAAGTPMTAKEIEIARRTQRADPVDRQEDYDVAMREPGTNRATPQTVATGWLRVFIVIMASIAIGIALLTWLYPSR</sequence>
<keyword evidence="4" id="KW-0614">Plasmid</keyword>
<geneLocation type="plasmid" evidence="4 6">
    <name>pWSM1592_1</name>
</geneLocation>
<organism evidence="3 5">
    <name type="scientific">Rhizobium sullae</name>
    <name type="common">Rhizobium hedysari</name>
    <dbReference type="NCBI Taxonomy" id="50338"/>
    <lineage>
        <taxon>Bacteria</taxon>
        <taxon>Pseudomonadati</taxon>
        <taxon>Pseudomonadota</taxon>
        <taxon>Alphaproteobacteria</taxon>
        <taxon>Hyphomicrobiales</taxon>
        <taxon>Rhizobiaceae</taxon>
        <taxon>Rhizobium/Agrobacterium group</taxon>
        <taxon>Rhizobium</taxon>
    </lineage>
</organism>
<proteinExistence type="predicted"/>
<evidence type="ECO:0000313" key="6">
    <source>
        <dbReference type="Proteomes" id="UP001060123"/>
    </source>
</evidence>
<gene>
    <name evidence="3" type="ORF">CWR43_19155</name>
    <name evidence="4" type="ORF">N2599_23755</name>
</gene>
<keyword evidence="6" id="KW-1185">Reference proteome</keyword>
<dbReference type="Proteomes" id="UP000232164">
    <property type="component" value="Unassembled WGS sequence"/>
</dbReference>
<dbReference type="AlphaFoldDB" id="A0A2N0D7Y8"/>
<dbReference type="RefSeq" id="WP_027512493.1">
    <property type="nucleotide sequence ID" value="NZ_CP104144.1"/>
</dbReference>
<evidence type="ECO:0000313" key="5">
    <source>
        <dbReference type="Proteomes" id="UP000232164"/>
    </source>
</evidence>
<dbReference type="Proteomes" id="UP001060123">
    <property type="component" value="Plasmid pWSM1592_1"/>
</dbReference>
<reference evidence="3 5" key="2">
    <citation type="submission" date="2017-12" db="EMBL/GenBank/DDBJ databases">
        <title>Genome sequence of Rhizobium sullae HCNT1 isolated from Sulla coronaria nodules and featuring peculiar denitrification phenotypes.</title>
        <authorList>
            <person name="De Diego-Diaz B."/>
            <person name="Treu L."/>
            <person name="Campanaro S."/>
            <person name="Da Silva Duarte V."/>
            <person name="Basaglia M."/>
            <person name="Favaro L."/>
            <person name="Casella S."/>
            <person name="Squartini A."/>
        </authorList>
    </citation>
    <scope>NUCLEOTIDE SEQUENCE [LARGE SCALE GENOMIC DNA]</scope>
    <source>
        <strain evidence="3 5">HCNT1</strain>
    </source>
</reference>
<dbReference type="EMBL" id="PIQN01000014">
    <property type="protein sequence ID" value="PKA42223.1"/>
    <property type="molecule type" value="Genomic_DNA"/>
</dbReference>
<reference evidence="4" key="3">
    <citation type="submission" date="2022-09" db="EMBL/GenBank/DDBJ databases">
        <title>Australian commercial rhizobial inoculants.</title>
        <authorList>
            <person name="Kohlmeier M.G."/>
            <person name="O'Hara G.W."/>
            <person name="Colombi E."/>
            <person name="Ramsay J.P."/>
            <person name="Terpolilli J."/>
        </authorList>
    </citation>
    <scope>NUCLEOTIDE SEQUENCE</scope>
    <source>
        <strain evidence="4">WSM1592</strain>
        <plasmid evidence="4">pWSM1592_1</plasmid>
    </source>
</reference>
<keyword evidence="2" id="KW-0812">Transmembrane</keyword>
<evidence type="ECO:0000256" key="2">
    <source>
        <dbReference type="SAM" id="Phobius"/>
    </source>
</evidence>
<reference evidence="3 5" key="1">
    <citation type="submission" date="2017-11" db="EMBL/GenBank/DDBJ databases">
        <authorList>
            <person name="Han C.G."/>
        </authorList>
    </citation>
    <scope>NUCLEOTIDE SEQUENCE [LARGE SCALE GENOMIC DNA]</scope>
    <source>
        <strain evidence="3 5">HCNT1</strain>
    </source>
</reference>
<evidence type="ECO:0000256" key="1">
    <source>
        <dbReference type="SAM" id="MobiDB-lite"/>
    </source>
</evidence>
<evidence type="ECO:0000313" key="4">
    <source>
        <dbReference type="EMBL" id="UWU18270.1"/>
    </source>
</evidence>